<dbReference type="RefSeq" id="WP_004643005.1">
    <property type="nucleotide sequence ID" value="NZ_LGLL01000048.1"/>
</dbReference>
<dbReference type="EMBL" id="RBQX01000105">
    <property type="protein sequence ID" value="RMQ18332.1"/>
    <property type="molecule type" value="Genomic_DNA"/>
</dbReference>
<evidence type="ECO:0000313" key="3">
    <source>
        <dbReference type="EMBL" id="RMQ18332.1"/>
    </source>
</evidence>
<gene>
    <name evidence="3" type="ORF">ALQ11_102774</name>
    <name evidence="2" type="ORF">ALQ41_102862</name>
    <name evidence="1" type="ORF">ALQ42_102708</name>
</gene>
<accession>A0A0P9T328</accession>
<dbReference type="EMBL" id="RBPS01000281">
    <property type="protein sequence ID" value="RMO33234.1"/>
    <property type="molecule type" value="Genomic_DNA"/>
</dbReference>
<comment type="caution">
    <text evidence="1">The sequence shown here is derived from an EMBL/GenBank/DDBJ whole genome shotgun (WGS) entry which is preliminary data.</text>
</comment>
<evidence type="ECO:0000313" key="5">
    <source>
        <dbReference type="Proteomes" id="UP000273536"/>
    </source>
</evidence>
<organism evidence="1 5">
    <name type="scientific">Pseudomonas savastanoi pv. glycinea</name>
    <name type="common">Pseudomonas syringae pv. glycinea</name>
    <dbReference type="NCBI Taxonomy" id="318"/>
    <lineage>
        <taxon>Bacteria</taxon>
        <taxon>Pseudomonadati</taxon>
        <taxon>Pseudomonadota</taxon>
        <taxon>Gammaproteobacteria</taxon>
        <taxon>Pseudomonadales</taxon>
        <taxon>Pseudomonadaceae</taxon>
        <taxon>Pseudomonas</taxon>
    </lineage>
</organism>
<dbReference type="Proteomes" id="UP000273536">
    <property type="component" value="Unassembled WGS sequence"/>
</dbReference>
<reference evidence="4 5" key="1">
    <citation type="submission" date="2018-08" db="EMBL/GenBank/DDBJ databases">
        <title>Recombination of ecologically and evolutionarily significant loci maintains genetic cohesion in the Pseudomonas syringae species complex.</title>
        <authorList>
            <person name="Dillon M."/>
            <person name="Thakur S."/>
            <person name="Almeida R.N.D."/>
            <person name="Weir B.S."/>
            <person name="Guttman D.S."/>
        </authorList>
    </citation>
    <scope>NUCLEOTIDE SEQUENCE [LARGE SCALE GENOMIC DNA]</scope>
    <source>
        <strain evidence="3 4">ICMP 4182</strain>
        <strain evidence="1 5">ICMP 6372</strain>
        <strain evidence="2 6">ICMP 867</strain>
    </source>
</reference>
<protein>
    <submittedName>
        <fullName evidence="1">Uncharacterized protein</fullName>
    </submittedName>
</protein>
<proteinExistence type="predicted"/>
<dbReference type="EMBL" id="RBPT01000337">
    <property type="protein sequence ID" value="RMO42082.1"/>
    <property type="molecule type" value="Genomic_DNA"/>
</dbReference>
<evidence type="ECO:0000313" key="6">
    <source>
        <dbReference type="Proteomes" id="UP000280599"/>
    </source>
</evidence>
<name>A0A0P9T328_PSESG</name>
<dbReference type="Proteomes" id="UP000280599">
    <property type="component" value="Unassembled WGS sequence"/>
</dbReference>
<evidence type="ECO:0000313" key="2">
    <source>
        <dbReference type="EMBL" id="RMO42082.1"/>
    </source>
</evidence>
<evidence type="ECO:0000313" key="1">
    <source>
        <dbReference type="EMBL" id="RMO33234.1"/>
    </source>
</evidence>
<dbReference type="AlphaFoldDB" id="A0A0P9T328"/>
<sequence length="78" mass="8953">MDIMHIALCVYGPGHVRLGTMDSEGVVWSNQVPIFRIKQGLVYSMHECYLGRLVDGACRTNRGELIFTLRDFRRQIDP</sequence>
<dbReference type="Proteomes" id="UP000272471">
    <property type="component" value="Unassembled WGS sequence"/>
</dbReference>
<evidence type="ECO:0000313" key="4">
    <source>
        <dbReference type="Proteomes" id="UP000272471"/>
    </source>
</evidence>